<evidence type="ECO:0000313" key="5">
    <source>
        <dbReference type="Proteomes" id="UP000219193"/>
    </source>
</evidence>
<dbReference type="InterPro" id="IPR050065">
    <property type="entry name" value="GlmU-like"/>
</dbReference>
<evidence type="ECO:0000259" key="3">
    <source>
        <dbReference type="Pfam" id="PF12804"/>
    </source>
</evidence>
<keyword evidence="1" id="KW-0808">Transferase</keyword>
<dbReference type="GO" id="GO:0016301">
    <property type="term" value="F:kinase activity"/>
    <property type="evidence" value="ECO:0007669"/>
    <property type="project" value="UniProtKB-KW"/>
</dbReference>
<keyword evidence="4" id="KW-0418">Kinase</keyword>
<reference evidence="5" key="1">
    <citation type="submission" date="2017-09" db="EMBL/GenBank/DDBJ databases">
        <authorList>
            <person name="Varghese N."/>
            <person name="Submissions S."/>
        </authorList>
    </citation>
    <scope>NUCLEOTIDE SEQUENCE [LARGE SCALE GENOMIC DNA]</scope>
    <source>
        <strain evidence="5">CGMCC 1.12641</strain>
    </source>
</reference>
<dbReference type="Pfam" id="PF12804">
    <property type="entry name" value="NTP_transf_3"/>
    <property type="match status" value="1"/>
</dbReference>
<dbReference type="SUPFAM" id="SSF53448">
    <property type="entry name" value="Nucleotide-diphospho-sugar transferases"/>
    <property type="match status" value="1"/>
</dbReference>
<dbReference type="EMBL" id="OCMF01000004">
    <property type="protein sequence ID" value="SOC81312.1"/>
    <property type="molecule type" value="Genomic_DNA"/>
</dbReference>
<dbReference type="Gene3D" id="3.90.550.10">
    <property type="entry name" value="Spore Coat Polysaccharide Biosynthesis Protein SpsA, Chain A"/>
    <property type="match status" value="1"/>
</dbReference>
<accession>A0A285X7K8</accession>
<dbReference type="GO" id="GO:0016779">
    <property type="term" value="F:nucleotidyltransferase activity"/>
    <property type="evidence" value="ECO:0007669"/>
    <property type="project" value="UniProtKB-KW"/>
</dbReference>
<dbReference type="CDD" id="cd02523">
    <property type="entry name" value="PC_cytidylyltransferase"/>
    <property type="match status" value="1"/>
</dbReference>
<dbReference type="PANTHER" id="PTHR43584:SF8">
    <property type="entry name" value="N-ACETYLMURAMATE ALPHA-1-PHOSPHATE URIDYLYLTRANSFERASE"/>
    <property type="match status" value="1"/>
</dbReference>
<protein>
    <submittedName>
        <fullName evidence="4">Choline kinase</fullName>
    </submittedName>
</protein>
<dbReference type="InterPro" id="IPR025877">
    <property type="entry name" value="MobA-like_NTP_Trfase"/>
</dbReference>
<keyword evidence="5" id="KW-1185">Reference proteome</keyword>
<dbReference type="Proteomes" id="UP000219193">
    <property type="component" value="Unassembled WGS sequence"/>
</dbReference>
<evidence type="ECO:0000256" key="2">
    <source>
        <dbReference type="ARBA" id="ARBA00022695"/>
    </source>
</evidence>
<dbReference type="AlphaFoldDB" id="A0A285X7K8"/>
<dbReference type="OrthoDB" id="9813880at2"/>
<gene>
    <name evidence="4" type="ORF">SAMN06296241_2887</name>
</gene>
<name>A0A285X7K8_9FLAO</name>
<dbReference type="PANTHER" id="PTHR43584">
    <property type="entry name" value="NUCLEOTIDYL TRANSFERASE"/>
    <property type="match status" value="1"/>
</dbReference>
<proteinExistence type="predicted"/>
<sequence length="228" mass="25849">MKIIILAAGIGSRLGNPFPKPLTPLKDGRTIMERQVESLSDAFSEHDITIVVGFKKDLIMERFPDLTYIYNQFFDATNTSKSLLKALKKNQNEDVLWLNGDVIFEPSIFDVLKKEIARKNSFVSVNTSRVAEEEVKYTLKNGTIEELSKTVKNGLGEAVGINFIAKKDVQLLIEHLEKCGDNDYFERGIETAIQEDGMKVTALDISQYRCMEVDFKEDLEVANKIFRS</sequence>
<keyword evidence="2" id="KW-0548">Nucleotidyltransferase</keyword>
<evidence type="ECO:0000313" key="4">
    <source>
        <dbReference type="EMBL" id="SOC81312.1"/>
    </source>
</evidence>
<dbReference type="RefSeq" id="WP_097057075.1">
    <property type="nucleotide sequence ID" value="NZ_OCMF01000004.1"/>
</dbReference>
<organism evidence="4 5">
    <name type="scientific">Salinimicrobium sediminis</name>
    <dbReference type="NCBI Taxonomy" id="1343891"/>
    <lineage>
        <taxon>Bacteria</taxon>
        <taxon>Pseudomonadati</taxon>
        <taxon>Bacteroidota</taxon>
        <taxon>Flavobacteriia</taxon>
        <taxon>Flavobacteriales</taxon>
        <taxon>Flavobacteriaceae</taxon>
        <taxon>Salinimicrobium</taxon>
    </lineage>
</organism>
<dbReference type="InterPro" id="IPR029044">
    <property type="entry name" value="Nucleotide-diphossugar_trans"/>
</dbReference>
<feature type="domain" description="MobA-like NTP transferase" evidence="3">
    <location>
        <begin position="4"/>
        <end position="126"/>
    </location>
</feature>
<evidence type="ECO:0000256" key="1">
    <source>
        <dbReference type="ARBA" id="ARBA00022679"/>
    </source>
</evidence>